<dbReference type="PANTHER" id="PTHR23213:SF276">
    <property type="entry name" value="FORMIN-LIKE PROTEIN 1"/>
    <property type="match status" value="1"/>
</dbReference>
<dbReference type="GO" id="GO:0045010">
    <property type="term" value="P:actin nucleation"/>
    <property type="evidence" value="ECO:0007669"/>
    <property type="project" value="InterPro"/>
</dbReference>
<dbReference type="InterPro" id="IPR015425">
    <property type="entry name" value="FH2_Formin"/>
</dbReference>
<keyword evidence="5" id="KW-1185">Reference proteome</keyword>
<evidence type="ECO:0000259" key="3">
    <source>
        <dbReference type="PROSITE" id="PS51444"/>
    </source>
</evidence>
<proteinExistence type="inferred from homology"/>
<evidence type="ECO:0000313" key="5">
    <source>
        <dbReference type="Proteomes" id="UP001415857"/>
    </source>
</evidence>
<name>A0AAP0NID2_LIQFO</name>
<dbReference type="GO" id="GO:0051015">
    <property type="term" value="F:actin filament binding"/>
    <property type="evidence" value="ECO:0007669"/>
    <property type="project" value="InterPro"/>
</dbReference>
<dbReference type="Proteomes" id="UP001415857">
    <property type="component" value="Unassembled WGS sequence"/>
</dbReference>
<comment type="caution">
    <text evidence="4">The sequence shown here is derived from an EMBL/GenBank/DDBJ whole genome shotgun (WGS) entry which is preliminary data.</text>
</comment>
<gene>
    <name evidence="4" type="ORF">L1049_001992</name>
</gene>
<organism evidence="4 5">
    <name type="scientific">Liquidambar formosana</name>
    <name type="common">Formosan gum</name>
    <dbReference type="NCBI Taxonomy" id="63359"/>
    <lineage>
        <taxon>Eukaryota</taxon>
        <taxon>Viridiplantae</taxon>
        <taxon>Streptophyta</taxon>
        <taxon>Embryophyta</taxon>
        <taxon>Tracheophyta</taxon>
        <taxon>Spermatophyta</taxon>
        <taxon>Magnoliopsida</taxon>
        <taxon>eudicotyledons</taxon>
        <taxon>Gunneridae</taxon>
        <taxon>Pentapetalae</taxon>
        <taxon>Saxifragales</taxon>
        <taxon>Altingiaceae</taxon>
        <taxon>Liquidambar</taxon>
    </lineage>
</organism>
<dbReference type="SMART" id="SM00498">
    <property type="entry name" value="FH2"/>
    <property type="match status" value="1"/>
</dbReference>
<dbReference type="Gene3D" id="1.20.58.2220">
    <property type="entry name" value="Formin, FH2 domain"/>
    <property type="match status" value="1"/>
</dbReference>
<dbReference type="Pfam" id="PF02181">
    <property type="entry name" value="FH2"/>
    <property type="match status" value="1"/>
</dbReference>
<protein>
    <recommendedName>
        <fullName evidence="2">Formin-like protein</fullName>
    </recommendedName>
</protein>
<dbReference type="InterPro" id="IPR027643">
    <property type="entry name" value="Formin-like_plant"/>
</dbReference>
<evidence type="ECO:0000256" key="2">
    <source>
        <dbReference type="RuleBase" id="RU361260"/>
    </source>
</evidence>
<dbReference type="EMBL" id="JBBPBK010000013">
    <property type="protein sequence ID" value="KAK9271629.1"/>
    <property type="molecule type" value="Genomic_DNA"/>
</dbReference>
<dbReference type="InterPro" id="IPR042201">
    <property type="entry name" value="FH2_Formin_sf"/>
</dbReference>
<dbReference type="SUPFAM" id="SSF101447">
    <property type="entry name" value="Formin homology 2 domain (FH2 domain)"/>
    <property type="match status" value="1"/>
</dbReference>
<feature type="domain" description="FH2" evidence="3">
    <location>
        <begin position="1"/>
        <end position="365"/>
    </location>
</feature>
<dbReference type="PANTHER" id="PTHR23213">
    <property type="entry name" value="FORMIN-RELATED"/>
    <property type="match status" value="1"/>
</dbReference>
<reference evidence="4 5" key="1">
    <citation type="journal article" date="2024" name="Plant J.">
        <title>Genome sequences and population genomics reveal climatic adaptation and genomic divergence between two closely related sweetgum species.</title>
        <authorList>
            <person name="Xu W.Q."/>
            <person name="Ren C.Q."/>
            <person name="Zhang X.Y."/>
            <person name="Comes H.P."/>
            <person name="Liu X.H."/>
            <person name="Li Y.G."/>
            <person name="Kettle C.J."/>
            <person name="Jalonen R."/>
            <person name="Gaisberger H."/>
            <person name="Ma Y.Z."/>
            <person name="Qiu Y.X."/>
        </authorList>
    </citation>
    <scope>NUCLEOTIDE SEQUENCE [LARGE SCALE GENOMIC DNA]</scope>
    <source>
        <strain evidence="4">Hangzhou</strain>
    </source>
</reference>
<sequence length="365" mass="40934">MSGVAMMARVYCMGRVTWCEGGFGERKIEIENEAHQFAGGVIRGDGGFVAPVLLWQRGSHGVKVFTSDAIYGDGGFVGGSTNALDVEILGSLLKFAPNKEEECKFKGYRDDSPIKLDPAERFMRALLVVPFAFKRIEVLFYITNFNTQVEFLMKSYESIKAVCKELRNNSTFLKLLDVVLKAGISHGDAHACKFDTLLELISVKATDQRSTLLHMAVKDICSRFCPSCKRMKLDLQAVTSLRSELTKVKKAATIDFNDLSSYASDLFKGIKNVEDVKRWNEAMPLDKSSKKFSHSMKGFTQKAEEEIARIQAQESSALSLVKEIIEHFNENPAEEEAHPFKIFIALKEFLSVLDQICKEILMSHN</sequence>
<evidence type="ECO:0000313" key="4">
    <source>
        <dbReference type="EMBL" id="KAK9271629.1"/>
    </source>
</evidence>
<evidence type="ECO:0000256" key="1">
    <source>
        <dbReference type="ARBA" id="ARBA00025793"/>
    </source>
</evidence>
<comment type="similarity">
    <text evidence="1">Belongs to the formin-like family. Class-I subfamily.</text>
</comment>
<dbReference type="PROSITE" id="PS51444">
    <property type="entry name" value="FH2"/>
    <property type="match status" value="1"/>
</dbReference>
<accession>A0AAP0NID2</accession>
<dbReference type="AlphaFoldDB" id="A0AAP0NID2"/>